<comment type="similarity">
    <text evidence="1">Belongs to the LysR transcriptional regulatory family.</text>
</comment>
<dbReference type="EMBL" id="CP047650">
    <property type="protein sequence ID" value="QHJ01684.1"/>
    <property type="molecule type" value="Genomic_DNA"/>
</dbReference>
<dbReference type="SUPFAM" id="SSF53850">
    <property type="entry name" value="Periplasmic binding protein-like II"/>
    <property type="match status" value="1"/>
</dbReference>
<dbReference type="PROSITE" id="PS50931">
    <property type="entry name" value="HTH_LYSR"/>
    <property type="match status" value="1"/>
</dbReference>
<evidence type="ECO:0000256" key="4">
    <source>
        <dbReference type="ARBA" id="ARBA00023163"/>
    </source>
</evidence>
<name>A0A857JEQ2_9BURK</name>
<dbReference type="Gene3D" id="1.10.10.10">
    <property type="entry name" value="Winged helix-like DNA-binding domain superfamily/Winged helix DNA-binding domain"/>
    <property type="match status" value="1"/>
</dbReference>
<evidence type="ECO:0000259" key="5">
    <source>
        <dbReference type="PROSITE" id="PS50931"/>
    </source>
</evidence>
<dbReference type="FunFam" id="1.10.10.10:FF:000001">
    <property type="entry name" value="LysR family transcriptional regulator"/>
    <property type="match status" value="1"/>
</dbReference>
<feature type="domain" description="HTH lysR-type" evidence="5">
    <location>
        <begin position="4"/>
        <end position="61"/>
    </location>
</feature>
<dbReference type="GO" id="GO:0003677">
    <property type="term" value="F:DNA binding"/>
    <property type="evidence" value="ECO:0007669"/>
    <property type="project" value="UniProtKB-KW"/>
</dbReference>
<dbReference type="Proteomes" id="UP000464787">
    <property type="component" value="Chromosome"/>
</dbReference>
<dbReference type="GO" id="GO:0005829">
    <property type="term" value="C:cytosol"/>
    <property type="evidence" value="ECO:0007669"/>
    <property type="project" value="TreeGrafter"/>
</dbReference>
<dbReference type="Pfam" id="PF00126">
    <property type="entry name" value="HTH_1"/>
    <property type="match status" value="1"/>
</dbReference>
<dbReference type="AlphaFoldDB" id="A0A857JEQ2"/>
<dbReference type="InterPro" id="IPR036388">
    <property type="entry name" value="WH-like_DNA-bd_sf"/>
</dbReference>
<evidence type="ECO:0000256" key="1">
    <source>
        <dbReference type="ARBA" id="ARBA00009437"/>
    </source>
</evidence>
<dbReference type="InterPro" id="IPR000847">
    <property type="entry name" value="LysR_HTH_N"/>
</dbReference>
<gene>
    <name evidence="6" type="ORF">GT347_23270</name>
</gene>
<evidence type="ECO:0000256" key="3">
    <source>
        <dbReference type="ARBA" id="ARBA00023125"/>
    </source>
</evidence>
<reference evidence="6 7" key="1">
    <citation type="submission" date="2020-01" db="EMBL/GenBank/DDBJ databases">
        <title>Genome sequencing of strain KACC 21265.</title>
        <authorList>
            <person name="Heo J."/>
            <person name="Kim S.-J."/>
            <person name="Kim J.-S."/>
            <person name="Hong S.-B."/>
            <person name="Kwon S.-W."/>
        </authorList>
    </citation>
    <scope>NUCLEOTIDE SEQUENCE [LARGE SCALE GENOMIC DNA]</scope>
    <source>
        <strain evidence="6 7">KACC 21265</strain>
    </source>
</reference>
<proteinExistence type="inferred from homology"/>
<dbReference type="PANTHER" id="PTHR30419:SF30">
    <property type="entry name" value="LYSR FAMILY TRANSCRIPTIONAL REGULATOR"/>
    <property type="match status" value="1"/>
</dbReference>
<accession>A0A857JEQ2</accession>
<evidence type="ECO:0000313" key="7">
    <source>
        <dbReference type="Proteomes" id="UP000464787"/>
    </source>
</evidence>
<dbReference type="InterPro" id="IPR036390">
    <property type="entry name" value="WH_DNA-bd_sf"/>
</dbReference>
<keyword evidence="2" id="KW-0805">Transcription regulation</keyword>
<dbReference type="GO" id="GO:0003700">
    <property type="term" value="F:DNA-binding transcription factor activity"/>
    <property type="evidence" value="ECO:0007669"/>
    <property type="project" value="InterPro"/>
</dbReference>
<keyword evidence="3" id="KW-0238">DNA-binding</keyword>
<evidence type="ECO:0000313" key="6">
    <source>
        <dbReference type="EMBL" id="QHJ01684.1"/>
    </source>
</evidence>
<dbReference type="SUPFAM" id="SSF46785">
    <property type="entry name" value="Winged helix' DNA-binding domain"/>
    <property type="match status" value="1"/>
</dbReference>
<dbReference type="Pfam" id="PF03466">
    <property type="entry name" value="LysR_substrate"/>
    <property type="match status" value="1"/>
</dbReference>
<keyword evidence="4" id="KW-0804">Transcription</keyword>
<sequence length="320" mass="35502">MRGMKLHQIRYLVAVAAQGSIRAAARSLGVTQAAVTQGLRELEADCRLALFTRHSAGLVLTDAGRDLLQHAQRILLQMEQAEAELARHRDAGTPQRLSIGITPWVAQSLLARVLPPFRADMPHVQLEMLDGYSSVAYPRLRDGSLDLMIGRIAEADEMAGLQATPLFTYEATVMARAGHPRAGVRSIHELLEDDWLLNFAPGGEQAMMRQLFLQHGAAVPRHRIVLAQSASLMLTLVQQTDMLTFCPWPLVETDALRGRVVAMQLRERFAPRTVGVIRRAQARPSLPAERFLAHFMAQVQASAASDDPELRRVFYSVDLH</sequence>
<dbReference type="PANTHER" id="PTHR30419">
    <property type="entry name" value="HTH-TYPE TRANSCRIPTIONAL REGULATOR YBHD"/>
    <property type="match status" value="1"/>
</dbReference>
<protein>
    <submittedName>
        <fullName evidence="6">LysR family transcriptional regulator</fullName>
    </submittedName>
</protein>
<keyword evidence="7" id="KW-1185">Reference proteome</keyword>
<dbReference type="KEGG" id="xyk:GT347_23270"/>
<evidence type="ECO:0000256" key="2">
    <source>
        <dbReference type="ARBA" id="ARBA00023015"/>
    </source>
</evidence>
<dbReference type="InterPro" id="IPR005119">
    <property type="entry name" value="LysR_subst-bd"/>
</dbReference>
<dbReference type="Gene3D" id="3.40.190.10">
    <property type="entry name" value="Periplasmic binding protein-like II"/>
    <property type="match status" value="2"/>
</dbReference>
<dbReference type="InterPro" id="IPR050950">
    <property type="entry name" value="HTH-type_LysR_regulators"/>
</dbReference>
<organism evidence="6 7">
    <name type="scientific">Xylophilus rhododendri</name>
    <dbReference type="NCBI Taxonomy" id="2697032"/>
    <lineage>
        <taxon>Bacteria</taxon>
        <taxon>Pseudomonadati</taxon>
        <taxon>Pseudomonadota</taxon>
        <taxon>Betaproteobacteria</taxon>
        <taxon>Burkholderiales</taxon>
        <taxon>Xylophilus</taxon>
    </lineage>
</organism>